<feature type="compositionally biased region" description="Basic and acidic residues" evidence="7">
    <location>
        <begin position="276"/>
        <end position="286"/>
    </location>
</feature>
<name>A0A7M5WYY3_9CNID</name>
<proteinExistence type="inferred from homology"/>
<evidence type="ECO:0000256" key="5">
    <source>
        <dbReference type="ARBA" id="ARBA00023212"/>
    </source>
</evidence>
<sequence length="636" mass="73340">MEKLKRQTTLTKANQSNILKPKNTNTIAKKTSSNMKKTKRKVESLQRGQLLEQWRKEKGISKKESCHPLLSRKRSLAAVVSSPSYKPNKIEAKKIKSEYHFDRRKTFVVSKENRLDINNSLPNVQNNKRKTMHSLTDLKKTSSVEDNKRRKSMAPSSKITSKAEQLTNEKINAISTRKSLAVERKSLNILHPQERNTSSRKSLAPKDFVKNNIQNINKRKSLAPNSKINTNEEPKESILSIKKRKSLAPNFKPNDDKVSTSNKRRTIHGFPVSETNKTDEHKENIKQNKRKSMLQFSLSSNKKLTSPKPFASEVRNKRKSMVDLEFNAAATPWKNETLSRRERLDLWLAAKGKTPSTDRRRSTLCNYKSPHPKKFKSSNVQEQVETQGSSSENVNINVLDDLDNQLEALLEDVQNDQKRVRTKLNELSSNHAEVQRLANYWICKARLESVSSSSNIQNVISILEQACTHEAKPDEKIREEICRFLQQIENEDQEEEEEESQPNGSLNRLNYAITPGRRVHFANRDSPIDFKSSIIRFCIVESTAFKRRLNKQLKRKIMTPVRRSARLRRSDIPNFLREDDRLIDSPTQVEQDIIEGNLGFVPSKFINTPLNNGWLIEEEEKEPVDEDCACELSFME</sequence>
<evidence type="ECO:0000256" key="7">
    <source>
        <dbReference type="SAM" id="MobiDB-lite"/>
    </source>
</evidence>
<evidence type="ECO:0000256" key="1">
    <source>
        <dbReference type="ARBA" id="ARBA00004245"/>
    </source>
</evidence>
<dbReference type="Proteomes" id="UP000594262">
    <property type="component" value="Unplaced"/>
</dbReference>
<reference evidence="9" key="1">
    <citation type="submission" date="2021-01" db="UniProtKB">
        <authorList>
            <consortium name="EnsemblMetazoa"/>
        </authorList>
    </citation>
    <scope>IDENTIFICATION</scope>
</reference>
<feature type="coiled-coil region" evidence="6">
    <location>
        <begin position="399"/>
        <end position="430"/>
    </location>
</feature>
<keyword evidence="6" id="KW-0175">Coiled coil</keyword>
<dbReference type="PANTHER" id="PTHR47078">
    <property type="entry name" value="CYTOSKELETON-ASSOCIATED PROTEIN 2-LIKE"/>
    <property type="match status" value="1"/>
</dbReference>
<keyword evidence="4" id="KW-0597">Phosphoprotein</keyword>
<evidence type="ECO:0000256" key="6">
    <source>
        <dbReference type="SAM" id="Coils"/>
    </source>
</evidence>
<evidence type="ECO:0000313" key="9">
    <source>
        <dbReference type="EnsemblMetazoa" id="CLYHEMP015016.1"/>
    </source>
</evidence>
<feature type="region of interest" description="Disordered" evidence="7">
    <location>
        <begin position="490"/>
        <end position="509"/>
    </location>
</feature>
<dbReference type="InterPro" id="IPR029197">
    <property type="entry name" value="CKAP2_C"/>
</dbReference>
<feature type="compositionally biased region" description="Acidic residues" evidence="7">
    <location>
        <begin position="490"/>
        <end position="500"/>
    </location>
</feature>
<feature type="compositionally biased region" description="Polar residues" evidence="7">
    <location>
        <begin position="154"/>
        <end position="164"/>
    </location>
</feature>
<dbReference type="GeneID" id="136801351"/>
<feature type="region of interest" description="Disordered" evidence="7">
    <location>
        <begin position="119"/>
        <end position="164"/>
    </location>
</feature>
<evidence type="ECO:0000256" key="4">
    <source>
        <dbReference type="ARBA" id="ARBA00022553"/>
    </source>
</evidence>
<dbReference type="RefSeq" id="XP_066914089.1">
    <property type="nucleotide sequence ID" value="XM_067057988.1"/>
</dbReference>
<protein>
    <recommendedName>
        <fullName evidence="8">Cytoskeleton-associated protein 2 C-terminal domain-containing protein</fullName>
    </recommendedName>
</protein>
<feature type="region of interest" description="Disordered" evidence="7">
    <location>
        <begin position="218"/>
        <end position="312"/>
    </location>
</feature>
<organism evidence="9 10">
    <name type="scientific">Clytia hemisphaerica</name>
    <dbReference type="NCBI Taxonomy" id="252671"/>
    <lineage>
        <taxon>Eukaryota</taxon>
        <taxon>Metazoa</taxon>
        <taxon>Cnidaria</taxon>
        <taxon>Hydrozoa</taxon>
        <taxon>Hydroidolina</taxon>
        <taxon>Leptothecata</taxon>
        <taxon>Obeliida</taxon>
        <taxon>Clytiidae</taxon>
        <taxon>Clytia</taxon>
    </lineage>
</organism>
<accession>A0A7M5WYY3</accession>
<dbReference type="GO" id="GO:0005829">
    <property type="term" value="C:cytosol"/>
    <property type="evidence" value="ECO:0007669"/>
    <property type="project" value="TreeGrafter"/>
</dbReference>
<keyword evidence="10" id="KW-1185">Reference proteome</keyword>
<dbReference type="AlphaFoldDB" id="A0A7M5WYY3"/>
<evidence type="ECO:0000259" key="8">
    <source>
        <dbReference type="Pfam" id="PF15297"/>
    </source>
</evidence>
<keyword evidence="5" id="KW-0206">Cytoskeleton</keyword>
<feature type="compositionally biased region" description="Polar residues" evidence="7">
    <location>
        <begin position="294"/>
        <end position="304"/>
    </location>
</feature>
<dbReference type="InterPro" id="IPR052855">
    <property type="entry name" value="CKAP2-like"/>
</dbReference>
<keyword evidence="3" id="KW-0963">Cytoplasm</keyword>
<comment type="subcellular location">
    <subcellularLocation>
        <location evidence="1">Cytoplasm</location>
        <location evidence="1">Cytoskeleton</location>
    </subcellularLocation>
</comment>
<comment type="similarity">
    <text evidence="2">Belongs to the CKAP2 family.</text>
</comment>
<dbReference type="GO" id="GO:0005813">
    <property type="term" value="C:centrosome"/>
    <property type="evidence" value="ECO:0007669"/>
    <property type="project" value="TreeGrafter"/>
</dbReference>
<evidence type="ECO:0000256" key="2">
    <source>
        <dbReference type="ARBA" id="ARBA00009468"/>
    </source>
</evidence>
<feature type="region of interest" description="Disordered" evidence="7">
    <location>
        <begin position="355"/>
        <end position="380"/>
    </location>
</feature>
<dbReference type="GO" id="GO:0072686">
    <property type="term" value="C:mitotic spindle"/>
    <property type="evidence" value="ECO:0007669"/>
    <property type="project" value="TreeGrafter"/>
</dbReference>
<evidence type="ECO:0000256" key="3">
    <source>
        <dbReference type="ARBA" id="ARBA00022490"/>
    </source>
</evidence>
<evidence type="ECO:0000313" key="10">
    <source>
        <dbReference type="Proteomes" id="UP000594262"/>
    </source>
</evidence>
<feature type="domain" description="Cytoskeleton-associated protein 2 C-terminal" evidence="8">
    <location>
        <begin position="312"/>
        <end position="498"/>
    </location>
</feature>
<dbReference type="OrthoDB" id="6288182at2759"/>
<dbReference type="Pfam" id="PF15297">
    <property type="entry name" value="CKAP2_C"/>
    <property type="match status" value="1"/>
</dbReference>
<dbReference type="EnsemblMetazoa" id="CLYHEMT015016.1">
    <property type="protein sequence ID" value="CLYHEMP015016.1"/>
    <property type="gene ID" value="CLYHEMG015016"/>
</dbReference>
<feature type="compositionally biased region" description="Basic and acidic residues" evidence="7">
    <location>
        <begin position="136"/>
        <end position="148"/>
    </location>
</feature>
<dbReference type="PANTHER" id="PTHR47078:SF1">
    <property type="entry name" value="CYTOSKELETON-ASSOCIATED PROTEIN 2-LIKE"/>
    <property type="match status" value="1"/>
</dbReference>
<feature type="region of interest" description="Disordered" evidence="7">
    <location>
        <begin position="1"/>
        <end position="44"/>
    </location>
</feature>
<feature type="compositionally biased region" description="Polar residues" evidence="7">
    <location>
        <begin position="7"/>
        <end position="35"/>
    </location>
</feature>